<protein>
    <recommendedName>
        <fullName evidence="5">Pentatricopeptide repeat-containing protein</fullName>
    </recommendedName>
</protein>
<gene>
    <name evidence="3" type="ORF">K7X08_002364</name>
</gene>
<dbReference type="EMBL" id="JAJAGQ010000015">
    <property type="protein sequence ID" value="KAJ8541548.1"/>
    <property type="molecule type" value="Genomic_DNA"/>
</dbReference>
<comment type="caution">
    <text evidence="3">The sequence shown here is derived from an EMBL/GenBank/DDBJ whole genome shotgun (WGS) entry which is preliminary data.</text>
</comment>
<dbReference type="Proteomes" id="UP001152561">
    <property type="component" value="Unassembled WGS sequence"/>
</dbReference>
<keyword evidence="2" id="KW-0812">Transmembrane</keyword>
<feature type="transmembrane region" description="Helical" evidence="2">
    <location>
        <begin position="195"/>
        <end position="222"/>
    </location>
</feature>
<organism evidence="3 4">
    <name type="scientific">Anisodus acutangulus</name>
    <dbReference type="NCBI Taxonomy" id="402998"/>
    <lineage>
        <taxon>Eukaryota</taxon>
        <taxon>Viridiplantae</taxon>
        <taxon>Streptophyta</taxon>
        <taxon>Embryophyta</taxon>
        <taxon>Tracheophyta</taxon>
        <taxon>Spermatophyta</taxon>
        <taxon>Magnoliopsida</taxon>
        <taxon>eudicotyledons</taxon>
        <taxon>Gunneridae</taxon>
        <taxon>Pentapetalae</taxon>
        <taxon>asterids</taxon>
        <taxon>lamiids</taxon>
        <taxon>Solanales</taxon>
        <taxon>Solanaceae</taxon>
        <taxon>Solanoideae</taxon>
        <taxon>Hyoscyameae</taxon>
        <taxon>Anisodus</taxon>
    </lineage>
</organism>
<evidence type="ECO:0000256" key="1">
    <source>
        <dbReference type="ARBA" id="ARBA00022842"/>
    </source>
</evidence>
<evidence type="ECO:0008006" key="5">
    <source>
        <dbReference type="Google" id="ProtNLM"/>
    </source>
</evidence>
<evidence type="ECO:0000313" key="4">
    <source>
        <dbReference type="Proteomes" id="UP001152561"/>
    </source>
</evidence>
<dbReference type="Gene3D" id="1.20.1110.10">
    <property type="entry name" value="Calcium-transporting ATPase, transmembrane domain"/>
    <property type="match status" value="1"/>
</dbReference>
<dbReference type="AlphaFoldDB" id="A0A9Q1R5E7"/>
<keyword evidence="4" id="KW-1185">Reference proteome</keyword>
<keyword evidence="2" id="KW-0472">Membrane</keyword>
<dbReference type="Gene3D" id="1.25.40.10">
    <property type="entry name" value="Tetratricopeptide repeat domain"/>
    <property type="match status" value="1"/>
</dbReference>
<dbReference type="InterPro" id="IPR036412">
    <property type="entry name" value="HAD-like_sf"/>
</dbReference>
<proteinExistence type="predicted"/>
<name>A0A9Q1R5E7_9SOLA</name>
<dbReference type="SUPFAM" id="SSF56784">
    <property type="entry name" value="HAD-like"/>
    <property type="match status" value="1"/>
</dbReference>
<keyword evidence="1" id="KW-0460">Magnesium</keyword>
<dbReference type="Gene3D" id="3.40.50.1000">
    <property type="entry name" value="HAD superfamily/HAD-like"/>
    <property type="match status" value="1"/>
</dbReference>
<dbReference type="InterPro" id="IPR023214">
    <property type="entry name" value="HAD_sf"/>
</dbReference>
<keyword evidence="2" id="KW-1133">Transmembrane helix</keyword>
<evidence type="ECO:0000313" key="3">
    <source>
        <dbReference type="EMBL" id="KAJ8541548.1"/>
    </source>
</evidence>
<dbReference type="Gene3D" id="6.10.140.890">
    <property type="match status" value="1"/>
</dbReference>
<dbReference type="OrthoDB" id="1105046at2759"/>
<sequence>MYYNSERLEDAMLLFSEFTKLKSPVLWTAMISGNIQNDCCEEALLGYQEMRKFNVMPDQATFASALKACSTLASMQDGRKIHSLIFHTGFDTDELTRDKSHPSAGEIQALLKDLTALMKDEGYFADIGSVMDGEEPLFLGPGYVSLKKADIGIAVDDATDAARSASDIVLTEPGLSVIISAGLTSRAIFQRMKNYMLGFMLLALIWKFDFLPSMVLIMQFLMMRVFGVSTLEKTATDDFRKLASAIYLQVATLIVVYANWSFAAIEKLTGVELDGKAWDLVFENRIAFTRKDFGKEQHELQWAHAQRTLHGLQVPEPEIFRETTNFNELNQLAEEAKRRAEIARLRELHTLKGHVESVVKLKGLDIETIKQCGESWKSSTDPRLPRMLMQLYSLVRDMLAFCRSWGEAAEQCFYGAERLLLCHAKEAAVHQHFLCWF</sequence>
<reference evidence="4" key="1">
    <citation type="journal article" date="2023" name="Proc. Natl. Acad. Sci. U.S.A.">
        <title>Genomic and structural basis for evolution of tropane alkaloid biosynthesis.</title>
        <authorList>
            <person name="Wanga Y.-J."/>
            <person name="Taina T."/>
            <person name="Yua J.-Y."/>
            <person name="Lia J."/>
            <person name="Xua B."/>
            <person name="Chenc J."/>
            <person name="D'Auriad J.C."/>
            <person name="Huanga J.-P."/>
            <person name="Huanga S.-X."/>
        </authorList>
    </citation>
    <scope>NUCLEOTIDE SEQUENCE [LARGE SCALE GENOMIC DNA]</scope>
    <source>
        <strain evidence="4">cv. KIB-2019</strain>
    </source>
</reference>
<accession>A0A9Q1R5E7</accession>
<evidence type="ECO:0000256" key="2">
    <source>
        <dbReference type="SAM" id="Phobius"/>
    </source>
</evidence>
<dbReference type="InterPro" id="IPR011990">
    <property type="entry name" value="TPR-like_helical_dom_sf"/>
</dbReference>
<dbReference type="PANTHER" id="PTHR42861">
    <property type="entry name" value="CALCIUM-TRANSPORTING ATPASE"/>
    <property type="match status" value="1"/>
</dbReference>